<gene>
    <name evidence="2" type="ORF">C1SCF055_LOCUS36846</name>
</gene>
<organism evidence="2">
    <name type="scientific">Cladocopium goreaui</name>
    <dbReference type="NCBI Taxonomy" id="2562237"/>
    <lineage>
        <taxon>Eukaryota</taxon>
        <taxon>Sar</taxon>
        <taxon>Alveolata</taxon>
        <taxon>Dinophyceae</taxon>
        <taxon>Suessiales</taxon>
        <taxon>Symbiodiniaceae</taxon>
        <taxon>Cladocopium</taxon>
    </lineage>
</organism>
<sequence length="49" mass="5845">MNHDWGILDERSRCGPFTLPLSWVMPISYAACFEQKQMRHRRRLQVEGP</sequence>
<keyword evidence="1" id="KW-0812">Transmembrane</keyword>
<feature type="transmembrane region" description="Helical" evidence="1">
    <location>
        <begin position="15"/>
        <end position="33"/>
    </location>
</feature>
<name>A0A9P1GF69_9DINO</name>
<keyword evidence="1" id="KW-1133">Transmembrane helix</keyword>
<evidence type="ECO:0000313" key="3">
    <source>
        <dbReference type="EMBL" id="CAL1165086.1"/>
    </source>
</evidence>
<accession>A0A9P1GF69</accession>
<dbReference type="AlphaFoldDB" id="A0A9P1GF69"/>
<evidence type="ECO:0000313" key="4">
    <source>
        <dbReference type="Proteomes" id="UP001152797"/>
    </source>
</evidence>
<evidence type="ECO:0000256" key="1">
    <source>
        <dbReference type="SAM" id="Phobius"/>
    </source>
</evidence>
<reference evidence="3" key="2">
    <citation type="submission" date="2024-04" db="EMBL/GenBank/DDBJ databases">
        <authorList>
            <person name="Chen Y."/>
            <person name="Shah S."/>
            <person name="Dougan E. K."/>
            <person name="Thang M."/>
            <person name="Chan C."/>
        </authorList>
    </citation>
    <scope>NUCLEOTIDE SEQUENCE [LARGE SCALE GENOMIC DNA]</scope>
</reference>
<dbReference type="EMBL" id="CAMXCT030005215">
    <property type="protein sequence ID" value="CAL4799023.1"/>
    <property type="molecule type" value="Genomic_DNA"/>
</dbReference>
<dbReference type="EMBL" id="CAMXCT020005215">
    <property type="protein sequence ID" value="CAL1165086.1"/>
    <property type="molecule type" value="Genomic_DNA"/>
</dbReference>
<dbReference type="EMBL" id="CAMXCT010005215">
    <property type="protein sequence ID" value="CAI4011711.1"/>
    <property type="molecule type" value="Genomic_DNA"/>
</dbReference>
<proteinExistence type="predicted"/>
<reference evidence="2" key="1">
    <citation type="submission" date="2022-10" db="EMBL/GenBank/DDBJ databases">
        <authorList>
            <person name="Chen Y."/>
            <person name="Dougan E. K."/>
            <person name="Chan C."/>
            <person name="Rhodes N."/>
            <person name="Thang M."/>
        </authorList>
    </citation>
    <scope>NUCLEOTIDE SEQUENCE</scope>
</reference>
<protein>
    <submittedName>
        <fullName evidence="2">Uncharacterized protein</fullName>
    </submittedName>
</protein>
<comment type="caution">
    <text evidence="2">The sequence shown here is derived from an EMBL/GenBank/DDBJ whole genome shotgun (WGS) entry which is preliminary data.</text>
</comment>
<keyword evidence="1" id="KW-0472">Membrane</keyword>
<dbReference type="Proteomes" id="UP001152797">
    <property type="component" value="Unassembled WGS sequence"/>
</dbReference>
<keyword evidence="4" id="KW-1185">Reference proteome</keyword>
<evidence type="ECO:0000313" key="2">
    <source>
        <dbReference type="EMBL" id="CAI4011711.1"/>
    </source>
</evidence>